<dbReference type="SMART" id="SM00869">
    <property type="entry name" value="Autotransporter"/>
    <property type="match status" value="1"/>
</dbReference>
<sequence>MSIVSTSAQAACDNIAPASGATVNCVGVIPNVTAPGVVAATGSTGVTIGVQVPGGGEVLRFTGLGLQVQSQSSVTNDGDIVVTGGPGSGLKGAISGLSNNNTIINNGSIVTSGTSTRGIQIGTSAAGGGGVGNTITNNGAITTQTGSSNAIHVVGGNNTITNNGAIETSGGDSSGVYAQGDGNALVNGGSILTHGAEAEAVFMNTVASSFRSSVTNLAGGSIVSDQSYAFRGLNGSDTVVNAGLLEGHGGASGDTAVQFGNSGNNTFILQTGSQIVGASNGGGGNSNVFLEGSGTVDSTFRNFNTLTMRGTAWNWQTDATFNNTVIQSGSLALSAILISPVHIESAGTLTTDGGAGGTLFVTSNPYPGVMVPRTVSGVVSGTGTVNGNLWNDGTIHPGVGDGTGALTITGNYENKSNGVLQVDVMPASAGRLVVNGSVTIDPGSTIVANFRPGDYSNWQQQQVIQCTGDCVTGSFTAYNPSAFIDSTVFSTNTGTGLNSVYIGYQRNATTLAEVASENDKAVAASLDENARLGGMTATVNQIVTMSAAQAQGAFSSLNGGGVHATLAGLSLRQNNLFGRAVSQRLATWHDDEMEHGRGFWVRPYGMTGHLDGNGGDTAIGADYDTTGLAMGMDMRVTPDWLAGGGIDISRMHANFRANNASATTDSVKLGVYGSYSKDDVYFDVLGSIGRHSNDTQRDIGFAGSIFRADADYDGYQAGLYAETGYRILLSPTLTLRPLVSLSYTWQREQAFDESGAGEIGLHGERTTYESVQSGVGARIDKELSVGDGKLMIEGRIKWLHEFNDGASSLQAAFAGDVTGQSFTQYGVEQWRDAAQVGVGVTFAKTNNSYWFLNYDALLAGNETGQAITAGLHYIW</sequence>
<keyword evidence="3" id="KW-1185">Reference proteome</keyword>
<dbReference type="SUPFAM" id="SSF103515">
    <property type="entry name" value="Autotransporter"/>
    <property type="match status" value="1"/>
</dbReference>
<proteinExistence type="predicted"/>
<dbReference type="Proteomes" id="UP000627205">
    <property type="component" value="Unassembled WGS sequence"/>
</dbReference>
<gene>
    <name evidence="2" type="ORF">GCM10011430_19000</name>
</gene>
<dbReference type="InterPro" id="IPR005546">
    <property type="entry name" value="Autotransporte_beta"/>
</dbReference>
<dbReference type="InterPro" id="IPR036709">
    <property type="entry name" value="Autotransporte_beta_dom_sf"/>
</dbReference>
<dbReference type="AlphaFoldDB" id="A0A8J3B068"/>
<dbReference type="PROSITE" id="PS51208">
    <property type="entry name" value="AUTOTRANSPORTER"/>
    <property type="match status" value="1"/>
</dbReference>
<feature type="domain" description="Autotransporter" evidence="1">
    <location>
        <begin position="592"/>
        <end position="875"/>
    </location>
</feature>
<dbReference type="EMBL" id="BMDP01000002">
    <property type="protein sequence ID" value="GGI54726.1"/>
    <property type="molecule type" value="Genomic_DNA"/>
</dbReference>
<organism evidence="2 3">
    <name type="scientific">Oxalicibacterium solurbis</name>
    <dbReference type="NCBI Taxonomy" id="69280"/>
    <lineage>
        <taxon>Bacteria</taxon>
        <taxon>Pseudomonadati</taxon>
        <taxon>Pseudomonadota</taxon>
        <taxon>Betaproteobacteria</taxon>
        <taxon>Burkholderiales</taxon>
        <taxon>Oxalobacteraceae</taxon>
        <taxon>Oxalicibacterium</taxon>
    </lineage>
</organism>
<name>A0A8J3B068_9BURK</name>
<reference evidence="2" key="2">
    <citation type="submission" date="2020-09" db="EMBL/GenBank/DDBJ databases">
        <authorList>
            <person name="Sun Q."/>
            <person name="Sedlacek I."/>
        </authorList>
    </citation>
    <scope>NUCLEOTIDE SEQUENCE</scope>
    <source>
        <strain evidence="2">CCM 7664</strain>
    </source>
</reference>
<dbReference type="InterPro" id="IPR011050">
    <property type="entry name" value="Pectin_lyase_fold/virulence"/>
</dbReference>
<evidence type="ECO:0000259" key="1">
    <source>
        <dbReference type="PROSITE" id="PS51208"/>
    </source>
</evidence>
<evidence type="ECO:0000313" key="3">
    <source>
        <dbReference type="Proteomes" id="UP000627205"/>
    </source>
</evidence>
<dbReference type="SUPFAM" id="SSF51126">
    <property type="entry name" value="Pectin lyase-like"/>
    <property type="match status" value="1"/>
</dbReference>
<dbReference type="Pfam" id="PF03797">
    <property type="entry name" value="Autotransporter"/>
    <property type="match status" value="1"/>
</dbReference>
<accession>A0A8J3B068</accession>
<comment type="caution">
    <text evidence="2">The sequence shown here is derived from an EMBL/GenBank/DDBJ whole genome shotgun (WGS) entry which is preliminary data.</text>
</comment>
<protein>
    <submittedName>
        <fullName evidence="2">Autotransporter</fullName>
    </submittedName>
</protein>
<dbReference type="Gene3D" id="2.40.128.130">
    <property type="entry name" value="Autotransporter beta-domain"/>
    <property type="match status" value="1"/>
</dbReference>
<evidence type="ECO:0000313" key="2">
    <source>
        <dbReference type="EMBL" id="GGI54726.1"/>
    </source>
</evidence>
<reference evidence="2" key="1">
    <citation type="journal article" date="2014" name="Int. J. Syst. Evol. Microbiol.">
        <title>Complete genome sequence of Corynebacterium casei LMG S-19264T (=DSM 44701T), isolated from a smear-ripened cheese.</title>
        <authorList>
            <consortium name="US DOE Joint Genome Institute (JGI-PGF)"/>
            <person name="Walter F."/>
            <person name="Albersmeier A."/>
            <person name="Kalinowski J."/>
            <person name="Ruckert C."/>
        </authorList>
    </citation>
    <scope>NUCLEOTIDE SEQUENCE</scope>
    <source>
        <strain evidence="2">CCM 7664</strain>
    </source>
</reference>